<dbReference type="EMBL" id="SLWV01000015">
    <property type="protein sequence ID" value="TCO73668.1"/>
    <property type="molecule type" value="Genomic_DNA"/>
</dbReference>
<feature type="transmembrane region" description="Helical" evidence="6">
    <location>
        <begin position="180"/>
        <end position="199"/>
    </location>
</feature>
<dbReference type="GO" id="GO:0012505">
    <property type="term" value="C:endomembrane system"/>
    <property type="evidence" value="ECO:0007669"/>
    <property type="project" value="UniProtKB-SubCell"/>
</dbReference>
<protein>
    <submittedName>
        <fullName evidence="7">Uncharacterized protein DUF445</fullName>
    </submittedName>
</protein>
<name>A0A4R2KU12_9FIRM</name>
<evidence type="ECO:0000256" key="2">
    <source>
        <dbReference type="ARBA" id="ARBA00008053"/>
    </source>
</evidence>
<evidence type="ECO:0000313" key="7">
    <source>
        <dbReference type="EMBL" id="TCO73668.1"/>
    </source>
</evidence>
<dbReference type="InterPro" id="IPR007383">
    <property type="entry name" value="DUF445"/>
</dbReference>
<dbReference type="OrthoDB" id="9787430at2"/>
<keyword evidence="8" id="KW-1185">Reference proteome</keyword>
<dbReference type="PANTHER" id="PTHR35791">
    <property type="entry name" value="UPF0754 MEMBRANE PROTEIN YHEB"/>
    <property type="match status" value="1"/>
</dbReference>
<dbReference type="Pfam" id="PF04286">
    <property type="entry name" value="DUF445"/>
    <property type="match status" value="1"/>
</dbReference>
<evidence type="ECO:0000256" key="6">
    <source>
        <dbReference type="SAM" id="Phobius"/>
    </source>
</evidence>
<gene>
    <name evidence="7" type="ORF">EV214_11559</name>
</gene>
<dbReference type="PANTHER" id="PTHR35791:SF1">
    <property type="entry name" value="UPF0754 MEMBRANE PROTEIN YHEB"/>
    <property type="match status" value="1"/>
</dbReference>
<evidence type="ECO:0000256" key="4">
    <source>
        <dbReference type="ARBA" id="ARBA00022989"/>
    </source>
</evidence>
<evidence type="ECO:0000256" key="5">
    <source>
        <dbReference type="ARBA" id="ARBA00023136"/>
    </source>
</evidence>
<keyword evidence="5 6" id="KW-0472">Membrane</keyword>
<comment type="similarity">
    <text evidence="2">Belongs to the UPF0754 family.</text>
</comment>
<reference evidence="7 8" key="1">
    <citation type="submission" date="2019-03" db="EMBL/GenBank/DDBJ databases">
        <title>Genomic Encyclopedia of Type Strains, Phase IV (KMG-IV): sequencing the most valuable type-strain genomes for metagenomic binning, comparative biology and taxonomic classification.</title>
        <authorList>
            <person name="Goeker M."/>
        </authorList>
    </citation>
    <scope>NUCLEOTIDE SEQUENCE [LARGE SCALE GENOMIC DNA]</scope>
    <source>
        <strain evidence="7 8">DSM 102940</strain>
    </source>
</reference>
<evidence type="ECO:0000256" key="1">
    <source>
        <dbReference type="ARBA" id="ARBA00004308"/>
    </source>
</evidence>
<keyword evidence="4 6" id="KW-1133">Transmembrane helix</keyword>
<comment type="caution">
    <text evidence="7">The sequence shown here is derived from an EMBL/GenBank/DDBJ whole genome shotgun (WGS) entry which is preliminary data.</text>
</comment>
<comment type="subcellular location">
    <subcellularLocation>
        <location evidence="1">Endomembrane system</location>
    </subcellularLocation>
</comment>
<sequence length="200" mass="22773">MFWIKLLTLAGVGSIIGWVTNVLAIKLIFRPLQPVEIPIVNMKIQGLIPKRKKELAKSVGEIVETELISMEEIIDQLIKDENKHEIIFMVKRKIKEIVDKKLPTFIPSSFKGMIDGYINDMIEQEGDKIITELTEKMIHTATNKIKISEIIEDKINDFELEKLEEIVLAIAKKELKHIEILGAVLGCIIGLMQGIIIFMI</sequence>
<accession>A0A4R2KU12</accession>
<proteinExistence type="inferred from homology"/>
<evidence type="ECO:0000313" key="8">
    <source>
        <dbReference type="Proteomes" id="UP000294919"/>
    </source>
</evidence>
<dbReference type="AlphaFoldDB" id="A0A4R2KU12"/>
<dbReference type="RefSeq" id="WP_132245852.1">
    <property type="nucleotide sequence ID" value="NZ_SLWV01000015.1"/>
</dbReference>
<dbReference type="Proteomes" id="UP000294919">
    <property type="component" value="Unassembled WGS sequence"/>
</dbReference>
<keyword evidence="3 6" id="KW-0812">Transmembrane</keyword>
<organism evidence="7 8">
    <name type="scientific">Marinisporobacter balticus</name>
    <dbReference type="NCBI Taxonomy" id="2018667"/>
    <lineage>
        <taxon>Bacteria</taxon>
        <taxon>Bacillati</taxon>
        <taxon>Bacillota</taxon>
        <taxon>Clostridia</taxon>
        <taxon>Peptostreptococcales</taxon>
        <taxon>Thermotaleaceae</taxon>
        <taxon>Marinisporobacter</taxon>
    </lineage>
</organism>
<evidence type="ECO:0000256" key="3">
    <source>
        <dbReference type="ARBA" id="ARBA00022692"/>
    </source>
</evidence>